<feature type="region of interest" description="Disordered" evidence="1">
    <location>
        <begin position="1"/>
        <end position="25"/>
    </location>
</feature>
<feature type="region of interest" description="Disordered" evidence="1">
    <location>
        <begin position="107"/>
        <end position="127"/>
    </location>
</feature>
<sequence length="200" mass="21796">MSGAFASATRAQWAGYEAPDEREDEWPVVSLPSEMMDEYGSPRVFDFSVHEDRAILGFQPLPSEQADTLAEELEGVIDRLADLEYLSPESLCLVSSANELHQYPCTGSTSLPASSPSPPDTPLPDTPLWTREATTGLGNDLFAAYLYDSPVADKTINASSMSQTQWGLQPMLQPRSPRPPLDPLIPHAPDLPRVGAADRL</sequence>
<dbReference type="Proteomes" id="UP001222932">
    <property type="component" value="Unassembled WGS sequence"/>
</dbReference>
<organism evidence="2 3">
    <name type="scientific">Cutaneotrichosporon spelunceum</name>
    <dbReference type="NCBI Taxonomy" id="1672016"/>
    <lineage>
        <taxon>Eukaryota</taxon>
        <taxon>Fungi</taxon>
        <taxon>Dikarya</taxon>
        <taxon>Basidiomycota</taxon>
        <taxon>Agaricomycotina</taxon>
        <taxon>Tremellomycetes</taxon>
        <taxon>Trichosporonales</taxon>
        <taxon>Trichosporonaceae</taxon>
        <taxon>Cutaneotrichosporon</taxon>
    </lineage>
</organism>
<feature type="compositionally biased region" description="Pro residues" evidence="1">
    <location>
        <begin position="115"/>
        <end position="125"/>
    </location>
</feature>
<reference evidence="2" key="2">
    <citation type="submission" date="2023-06" db="EMBL/GenBank/DDBJ databases">
        <authorList>
            <person name="Kobayashi Y."/>
            <person name="Kayamori A."/>
            <person name="Aoki K."/>
            <person name="Shiwa Y."/>
            <person name="Fujita N."/>
            <person name="Sugita T."/>
            <person name="Iwasaki W."/>
            <person name="Tanaka N."/>
            <person name="Takashima M."/>
        </authorList>
    </citation>
    <scope>NUCLEOTIDE SEQUENCE</scope>
    <source>
        <strain evidence="2">HIS016</strain>
    </source>
</reference>
<evidence type="ECO:0000313" key="3">
    <source>
        <dbReference type="Proteomes" id="UP001222932"/>
    </source>
</evidence>
<evidence type="ECO:0000256" key="1">
    <source>
        <dbReference type="SAM" id="MobiDB-lite"/>
    </source>
</evidence>
<protein>
    <submittedName>
        <fullName evidence="2">Uncharacterized protein</fullName>
    </submittedName>
</protein>
<reference evidence="2" key="1">
    <citation type="journal article" date="2023" name="BMC Genomics">
        <title>Chromosome-level genome assemblies of Cutaneotrichosporon spp. (Trichosporonales, Basidiomycota) reveal imbalanced evolution between nucleotide sequences and chromosome synteny.</title>
        <authorList>
            <person name="Kobayashi Y."/>
            <person name="Kayamori A."/>
            <person name="Aoki K."/>
            <person name="Shiwa Y."/>
            <person name="Matsutani M."/>
            <person name="Fujita N."/>
            <person name="Sugita T."/>
            <person name="Iwasaki W."/>
            <person name="Tanaka N."/>
            <person name="Takashima M."/>
        </authorList>
    </citation>
    <scope>NUCLEOTIDE SEQUENCE</scope>
    <source>
        <strain evidence="2">HIS016</strain>
    </source>
</reference>
<dbReference type="AlphaFoldDB" id="A0AAD3TPW0"/>
<feature type="region of interest" description="Disordered" evidence="1">
    <location>
        <begin position="170"/>
        <end position="200"/>
    </location>
</feature>
<dbReference type="EMBL" id="BTCM01000001">
    <property type="protein sequence ID" value="GMK54617.1"/>
    <property type="molecule type" value="Genomic_DNA"/>
</dbReference>
<evidence type="ECO:0000313" key="2">
    <source>
        <dbReference type="EMBL" id="GMK54617.1"/>
    </source>
</evidence>
<name>A0AAD3TPW0_9TREE</name>
<gene>
    <name evidence="2" type="ORF">CspeluHIS016_0112030</name>
</gene>
<keyword evidence="3" id="KW-1185">Reference proteome</keyword>
<comment type="caution">
    <text evidence="2">The sequence shown here is derived from an EMBL/GenBank/DDBJ whole genome shotgun (WGS) entry which is preliminary data.</text>
</comment>
<proteinExistence type="predicted"/>
<accession>A0AAD3TPW0</accession>